<feature type="transmembrane region" description="Helical" evidence="10">
    <location>
        <begin position="415"/>
        <end position="434"/>
    </location>
</feature>
<dbReference type="Proteomes" id="UP000711407">
    <property type="component" value="Unassembled WGS sequence"/>
</dbReference>
<keyword evidence="5" id="KW-0378">Hydrolase</keyword>
<dbReference type="EMBL" id="DYXT01000002">
    <property type="protein sequence ID" value="HJE38153.1"/>
    <property type="molecule type" value="Genomic_DNA"/>
</dbReference>
<dbReference type="PANTHER" id="PTHR30616:SF2">
    <property type="entry name" value="PURINE NUCLEOSIDE PHOSPHORYLASE LACC1"/>
    <property type="match status" value="1"/>
</dbReference>
<evidence type="ECO:0000256" key="6">
    <source>
        <dbReference type="ARBA" id="ARBA00022833"/>
    </source>
</evidence>
<feature type="transmembrane region" description="Helical" evidence="10">
    <location>
        <begin position="315"/>
        <end position="333"/>
    </location>
</feature>
<dbReference type="InterPro" id="IPR003730">
    <property type="entry name" value="Cu_polyphenol_OxRdtase"/>
</dbReference>
<evidence type="ECO:0000256" key="3">
    <source>
        <dbReference type="ARBA" id="ARBA00022679"/>
    </source>
</evidence>
<evidence type="ECO:0000256" key="2">
    <source>
        <dbReference type="ARBA" id="ARBA00007353"/>
    </source>
</evidence>
<evidence type="ECO:0000256" key="4">
    <source>
        <dbReference type="ARBA" id="ARBA00022723"/>
    </source>
</evidence>
<feature type="transmembrane region" description="Helical" evidence="10">
    <location>
        <begin position="340"/>
        <end position="361"/>
    </location>
</feature>
<feature type="transmembrane region" description="Helical" evidence="10">
    <location>
        <begin position="388"/>
        <end position="408"/>
    </location>
</feature>
<evidence type="ECO:0000313" key="12">
    <source>
        <dbReference type="EMBL" id="HJE38153.1"/>
    </source>
</evidence>
<dbReference type="SUPFAM" id="SSF64438">
    <property type="entry name" value="CNF1/YfiH-like putative cysteine hydrolases"/>
    <property type="match status" value="1"/>
</dbReference>
<reference evidence="12" key="2">
    <citation type="submission" date="2021-09" db="EMBL/GenBank/DDBJ databases">
        <authorList>
            <person name="Gilroy R."/>
        </authorList>
    </citation>
    <scope>NUCLEOTIDE SEQUENCE</scope>
    <source>
        <strain evidence="12">4100</strain>
    </source>
</reference>
<comment type="caution">
    <text evidence="12">The sequence shown here is derived from an EMBL/GenBank/DDBJ whole genome shotgun (WGS) entry which is preliminary data.</text>
</comment>
<evidence type="ECO:0000256" key="9">
    <source>
        <dbReference type="ARBA" id="ARBA00049893"/>
    </source>
</evidence>
<feature type="transmembrane region" description="Helical" evidence="10">
    <location>
        <begin position="440"/>
        <end position="457"/>
    </location>
</feature>
<keyword evidence="3" id="KW-0808">Transferase</keyword>
<gene>
    <name evidence="12" type="ORF">K8V47_00085</name>
</gene>
<evidence type="ECO:0000256" key="1">
    <source>
        <dbReference type="ARBA" id="ARBA00000553"/>
    </source>
</evidence>
<comment type="similarity">
    <text evidence="2">Belongs to the purine nucleoside phosphorylase YfiH/LACC1 family.</text>
</comment>
<comment type="catalytic activity">
    <reaction evidence="9">
        <text>S-methyl-5'-thioadenosine + phosphate = 5-(methylsulfanyl)-alpha-D-ribose 1-phosphate + adenine</text>
        <dbReference type="Rhea" id="RHEA:11852"/>
        <dbReference type="ChEBI" id="CHEBI:16708"/>
        <dbReference type="ChEBI" id="CHEBI:17509"/>
        <dbReference type="ChEBI" id="CHEBI:43474"/>
        <dbReference type="ChEBI" id="CHEBI:58533"/>
        <dbReference type="EC" id="2.4.2.28"/>
    </reaction>
    <physiologicalReaction direction="left-to-right" evidence="9">
        <dbReference type="Rhea" id="RHEA:11853"/>
    </physiologicalReaction>
</comment>
<reference evidence="12" key="1">
    <citation type="journal article" date="2021" name="PeerJ">
        <title>Extensive microbial diversity within the chicken gut microbiome revealed by metagenomics and culture.</title>
        <authorList>
            <person name="Gilroy R."/>
            <person name="Ravi A."/>
            <person name="Getino M."/>
            <person name="Pursley I."/>
            <person name="Horton D.L."/>
            <person name="Alikhan N.F."/>
            <person name="Baker D."/>
            <person name="Gharbi K."/>
            <person name="Hall N."/>
            <person name="Watson M."/>
            <person name="Adriaenssens E.M."/>
            <person name="Foster-Nyarko E."/>
            <person name="Jarju S."/>
            <person name="Secka A."/>
            <person name="Antonio M."/>
            <person name="Oren A."/>
            <person name="Chaudhuri R.R."/>
            <person name="La Ragione R."/>
            <person name="Hildebrand F."/>
            <person name="Pallen M.J."/>
        </authorList>
    </citation>
    <scope>NUCLEOTIDE SEQUENCE</scope>
    <source>
        <strain evidence="12">4100</strain>
    </source>
</reference>
<dbReference type="Pfam" id="PF02578">
    <property type="entry name" value="Cu-oxidase_4"/>
    <property type="match status" value="1"/>
</dbReference>
<evidence type="ECO:0000256" key="10">
    <source>
        <dbReference type="SAM" id="Phobius"/>
    </source>
</evidence>
<proteinExistence type="inferred from homology"/>
<dbReference type="InterPro" id="IPR011324">
    <property type="entry name" value="Cytotoxic_necrot_fac-like_cat"/>
</dbReference>
<dbReference type="GO" id="GO:0016787">
    <property type="term" value="F:hydrolase activity"/>
    <property type="evidence" value="ECO:0007669"/>
    <property type="project" value="UniProtKB-KW"/>
</dbReference>
<keyword evidence="10" id="KW-1133">Transmembrane helix</keyword>
<dbReference type="PANTHER" id="PTHR30616">
    <property type="entry name" value="UNCHARACTERIZED PROTEIN YFIH"/>
    <property type="match status" value="1"/>
</dbReference>
<accession>A0A921E6F1</accession>
<organism evidence="12 13">
    <name type="scientific">Candidatus Amulumruptor caecigallinarius</name>
    <dbReference type="NCBI Taxonomy" id="2109911"/>
    <lineage>
        <taxon>Bacteria</taxon>
        <taxon>Pseudomonadati</taxon>
        <taxon>Bacteroidota</taxon>
        <taxon>Bacteroidia</taxon>
        <taxon>Bacteroidales</taxon>
        <taxon>Muribaculaceae</taxon>
        <taxon>Candidatus Amulumruptor</taxon>
    </lineage>
</organism>
<comment type="catalytic activity">
    <reaction evidence="1">
        <text>inosine + phosphate = alpha-D-ribose 1-phosphate + hypoxanthine</text>
        <dbReference type="Rhea" id="RHEA:27646"/>
        <dbReference type="ChEBI" id="CHEBI:17368"/>
        <dbReference type="ChEBI" id="CHEBI:17596"/>
        <dbReference type="ChEBI" id="CHEBI:43474"/>
        <dbReference type="ChEBI" id="CHEBI:57720"/>
        <dbReference type="EC" id="2.4.2.1"/>
    </reaction>
    <physiologicalReaction direction="left-to-right" evidence="1">
        <dbReference type="Rhea" id="RHEA:27647"/>
    </physiologicalReaction>
</comment>
<keyword evidence="10" id="KW-0812">Transmembrane</keyword>
<keyword evidence="4" id="KW-0479">Metal-binding</keyword>
<comment type="catalytic activity">
    <reaction evidence="7">
        <text>adenosine + H2O + H(+) = inosine + NH4(+)</text>
        <dbReference type="Rhea" id="RHEA:24408"/>
        <dbReference type="ChEBI" id="CHEBI:15377"/>
        <dbReference type="ChEBI" id="CHEBI:15378"/>
        <dbReference type="ChEBI" id="CHEBI:16335"/>
        <dbReference type="ChEBI" id="CHEBI:17596"/>
        <dbReference type="ChEBI" id="CHEBI:28938"/>
        <dbReference type="EC" id="3.5.4.4"/>
    </reaction>
    <physiologicalReaction direction="left-to-right" evidence="7">
        <dbReference type="Rhea" id="RHEA:24409"/>
    </physiologicalReaction>
</comment>
<dbReference type="GO" id="GO:0016747">
    <property type="term" value="F:acyltransferase activity, transferring groups other than amino-acyl groups"/>
    <property type="evidence" value="ECO:0007669"/>
    <property type="project" value="InterPro"/>
</dbReference>
<feature type="transmembrane region" description="Helical" evidence="10">
    <location>
        <begin position="469"/>
        <end position="489"/>
    </location>
</feature>
<feature type="transmembrane region" description="Helical" evidence="10">
    <location>
        <begin position="282"/>
        <end position="303"/>
    </location>
</feature>
<dbReference type="InterPro" id="IPR002656">
    <property type="entry name" value="Acyl_transf_3_dom"/>
</dbReference>
<evidence type="ECO:0000256" key="5">
    <source>
        <dbReference type="ARBA" id="ARBA00022801"/>
    </source>
</evidence>
<name>A0A921E6F1_9BACT</name>
<dbReference type="CDD" id="cd16833">
    <property type="entry name" value="YfiH"/>
    <property type="match status" value="1"/>
</dbReference>
<evidence type="ECO:0000256" key="7">
    <source>
        <dbReference type="ARBA" id="ARBA00047989"/>
    </source>
</evidence>
<comment type="catalytic activity">
    <reaction evidence="8">
        <text>adenosine + phosphate = alpha-D-ribose 1-phosphate + adenine</text>
        <dbReference type="Rhea" id="RHEA:27642"/>
        <dbReference type="ChEBI" id="CHEBI:16335"/>
        <dbReference type="ChEBI" id="CHEBI:16708"/>
        <dbReference type="ChEBI" id="CHEBI:43474"/>
        <dbReference type="ChEBI" id="CHEBI:57720"/>
        <dbReference type="EC" id="2.4.2.1"/>
    </reaction>
    <physiologicalReaction direction="left-to-right" evidence="8">
        <dbReference type="Rhea" id="RHEA:27643"/>
    </physiologicalReaction>
</comment>
<evidence type="ECO:0000259" key="11">
    <source>
        <dbReference type="Pfam" id="PF01757"/>
    </source>
</evidence>
<evidence type="ECO:0000313" key="13">
    <source>
        <dbReference type="Proteomes" id="UP000711407"/>
    </source>
</evidence>
<dbReference type="InterPro" id="IPR038371">
    <property type="entry name" value="Cu_polyphenol_OxRdtase_sf"/>
</dbReference>
<dbReference type="Gene3D" id="3.60.140.10">
    <property type="entry name" value="CNF1/YfiH-like putative cysteine hydrolases"/>
    <property type="match status" value="1"/>
</dbReference>
<dbReference type="AlphaFoldDB" id="A0A921E6F1"/>
<feature type="transmembrane region" description="Helical" evidence="10">
    <location>
        <begin position="501"/>
        <end position="521"/>
    </location>
</feature>
<sequence>MEQITNIYSLSDGIDAFVVTRGDARQPDPYSGINVCHYVNDDPAHVRDSRAVVCRSLGIGEDNLVVPRQIHSADVAILIGGPSSPYGVDAVVTTLSGVAIGVSTADCVPVVMADVSSGVIAAAHAGWRGALAGIIENTIVAMVDCGASVPEIKAFIGPCICRKCFEVGDEVAALFPDEYVSRNLGAKLHVDLAAYVCGVLVGQGVLDDNIQGPIGCTRCNPQSYFSARRLGINSGRTFTGIIRRKKIKMHIQNADNHNITGGGKRPASEEVRSSLRDSSIELLRIVAMSMIVVHHFVVHGSTYDYKVSGLGLQNSFIYYGVNLFILISGYYGIRVRWKSFLLLLVTVMFFIVVDTVCDRSLTWMENGNVDLSDLLILCVEMFRPFTRWWFISCYVMLYMFAPLVNIGLQSSTSRQLRVIVAMAFCYNVYAALSYDYASSYGRMLPQFVMLYIIGYWIKVEKPFKSVPVAWLIVIVVASSLLNGCLLQLLPEPYRVKYSVIYSVHYANVLCLVGSVAIFLIFTRFSFRSRFVNSVAGASLGCYLLQDGDTGPYHIYVLQKHFFVTHPFAESLLMYAASFVALWAASWTLTWFKNLWAPALVNGMIRFIPSRFKRDIW</sequence>
<protein>
    <submittedName>
        <fullName evidence="12">Laccase domain-containing protein</fullName>
    </submittedName>
</protein>
<evidence type="ECO:0000256" key="8">
    <source>
        <dbReference type="ARBA" id="ARBA00048968"/>
    </source>
</evidence>
<keyword evidence="10" id="KW-0472">Membrane</keyword>
<dbReference type="Pfam" id="PF01757">
    <property type="entry name" value="Acyl_transf_3"/>
    <property type="match status" value="1"/>
</dbReference>
<keyword evidence="6" id="KW-0862">Zinc</keyword>
<dbReference type="GO" id="GO:0005507">
    <property type="term" value="F:copper ion binding"/>
    <property type="evidence" value="ECO:0007669"/>
    <property type="project" value="TreeGrafter"/>
</dbReference>
<feature type="domain" description="Acyltransferase 3" evidence="11">
    <location>
        <begin position="278"/>
        <end position="589"/>
    </location>
</feature>
<dbReference type="GO" id="GO:0017061">
    <property type="term" value="F:S-methyl-5-thioadenosine phosphorylase activity"/>
    <property type="evidence" value="ECO:0007669"/>
    <property type="project" value="UniProtKB-EC"/>
</dbReference>
<feature type="transmembrane region" description="Helical" evidence="10">
    <location>
        <begin position="571"/>
        <end position="591"/>
    </location>
</feature>